<dbReference type="OrthoDB" id="6538197at2759"/>
<sequence>MENGTDDRKRLRRFLLSHLDAGDVAGVTWLDRGTGLFRIDWPRGGKSGFNSERDGLIFKLWAQETGRWKQGDPGDPENTTVWSECKTRVRNALHKLKDFEEQKELGKPDDPKEPFKVYKFKLVPPSNNEAVEEAVNIGLSISNEDILDFFKDLDARNDLLSTPPDTPKFGEGSCAPVQPMMLNIPIDNNAETSDQSMPSFQDLGIITPIQSGTPDPIHSACAMAQPLIASVPTEASAQPMDQSTASLLKEHLGPFSIFQACEVQVCVMYRGVQVLDGTYTVPTGFRIFYGSPVEQKAREVFAGGNDAEKLFGPVYVTPVPLPDCTAQMQSQKQLGSTLKLLSGTKRGVLFQFSDGNIWAYRLCEPAVYWLDPNSTELPMKLARETPTKVFDHFQFLKSMQKYVYGRGKKPYPYFKFCIGQSWNLEEPFEKNLVAVTVYQKTAAENLETVRKNQDSKSLSMKFSDPTEDDHLVANLEQLIANLSLQQNSAPPTLNENIW</sequence>
<reference evidence="2" key="1">
    <citation type="submission" date="2022-01" db="EMBL/GenBank/DDBJ databases">
        <authorList>
            <person name="Braso-Vives M."/>
        </authorList>
    </citation>
    <scope>NUCLEOTIDE SEQUENCE</scope>
</reference>
<dbReference type="GO" id="GO:0005634">
    <property type="term" value="C:nucleus"/>
    <property type="evidence" value="ECO:0007669"/>
    <property type="project" value="TreeGrafter"/>
</dbReference>
<dbReference type="GO" id="GO:0000978">
    <property type="term" value="F:RNA polymerase II cis-regulatory region sequence-specific DNA binding"/>
    <property type="evidence" value="ECO:0007669"/>
    <property type="project" value="TreeGrafter"/>
</dbReference>
<dbReference type="Gene3D" id="1.10.10.10">
    <property type="entry name" value="Winged helix-like DNA-binding domain superfamily/Winged helix DNA-binding domain"/>
    <property type="match status" value="1"/>
</dbReference>
<dbReference type="InterPro" id="IPR008984">
    <property type="entry name" value="SMAD_FHA_dom_sf"/>
</dbReference>
<dbReference type="PROSITE" id="PS51507">
    <property type="entry name" value="IRF_2"/>
    <property type="match status" value="1"/>
</dbReference>
<organism evidence="2 3">
    <name type="scientific">Branchiostoma lanceolatum</name>
    <name type="common">Common lancelet</name>
    <name type="synonym">Amphioxus lanceolatum</name>
    <dbReference type="NCBI Taxonomy" id="7740"/>
    <lineage>
        <taxon>Eukaryota</taxon>
        <taxon>Metazoa</taxon>
        <taxon>Chordata</taxon>
        <taxon>Cephalochordata</taxon>
        <taxon>Leptocardii</taxon>
        <taxon>Amphioxiformes</taxon>
        <taxon>Branchiostomatidae</taxon>
        <taxon>Branchiostoma</taxon>
    </lineage>
</organism>
<dbReference type="PANTHER" id="PTHR11949:SF53">
    <property type="entry name" value="IRF TRYPTOPHAN PENTAD REPEAT DOMAIN-CONTAINING PROTEIN"/>
    <property type="match status" value="1"/>
</dbReference>
<dbReference type="SUPFAM" id="SSF46785">
    <property type="entry name" value="Winged helix' DNA-binding domain"/>
    <property type="match status" value="1"/>
</dbReference>
<dbReference type="EMBL" id="OV696686">
    <property type="protein sequence ID" value="CAH1226325.1"/>
    <property type="molecule type" value="Genomic_DNA"/>
</dbReference>
<feature type="domain" description="IRF tryptophan pentad repeat" evidence="1">
    <location>
        <begin position="8"/>
        <end position="122"/>
    </location>
</feature>
<dbReference type="PRINTS" id="PR00267">
    <property type="entry name" value="INTFRNREGFCT"/>
</dbReference>
<dbReference type="SMART" id="SM01243">
    <property type="entry name" value="IRF-3"/>
    <property type="match status" value="1"/>
</dbReference>
<dbReference type="SUPFAM" id="SSF49879">
    <property type="entry name" value="SMAD/FHA domain"/>
    <property type="match status" value="1"/>
</dbReference>
<dbReference type="GO" id="GO:0045893">
    <property type="term" value="P:positive regulation of DNA-templated transcription"/>
    <property type="evidence" value="ECO:0007669"/>
    <property type="project" value="UniProtKB-ARBA"/>
</dbReference>
<dbReference type="Proteomes" id="UP000838412">
    <property type="component" value="Chromosome 1"/>
</dbReference>
<dbReference type="Pfam" id="PF00605">
    <property type="entry name" value="IRF"/>
    <property type="match status" value="1"/>
</dbReference>
<keyword evidence="3" id="KW-1185">Reference proteome</keyword>
<dbReference type="SMART" id="SM00348">
    <property type="entry name" value="IRF"/>
    <property type="match status" value="1"/>
</dbReference>
<dbReference type="InterPro" id="IPR019471">
    <property type="entry name" value="Interferon_reg_factor-3"/>
</dbReference>
<dbReference type="GO" id="GO:0000981">
    <property type="term" value="F:DNA-binding transcription factor activity, RNA polymerase II-specific"/>
    <property type="evidence" value="ECO:0007669"/>
    <property type="project" value="TreeGrafter"/>
</dbReference>
<name>A0A8J9V6L6_BRALA</name>
<dbReference type="GO" id="GO:0002376">
    <property type="term" value="P:immune system process"/>
    <property type="evidence" value="ECO:0007669"/>
    <property type="project" value="TreeGrafter"/>
</dbReference>
<accession>A0A8J9V6L6</accession>
<dbReference type="InterPro" id="IPR036388">
    <property type="entry name" value="WH-like_DNA-bd_sf"/>
</dbReference>
<dbReference type="PANTHER" id="PTHR11949">
    <property type="entry name" value="INTERFERON REGULATORY FACTOR"/>
    <property type="match status" value="1"/>
</dbReference>
<evidence type="ECO:0000259" key="1">
    <source>
        <dbReference type="PROSITE" id="PS51507"/>
    </source>
</evidence>
<gene>
    <name evidence="2" type="primary">IRF4</name>
    <name evidence="2" type="ORF">BLAG_LOCUS261</name>
</gene>
<evidence type="ECO:0000313" key="3">
    <source>
        <dbReference type="Proteomes" id="UP000838412"/>
    </source>
</evidence>
<proteinExistence type="predicted"/>
<evidence type="ECO:0000313" key="2">
    <source>
        <dbReference type="EMBL" id="CAH1226325.1"/>
    </source>
</evidence>
<protein>
    <submittedName>
        <fullName evidence="2">IRF4 protein</fullName>
    </submittedName>
</protein>
<dbReference type="InterPro" id="IPR036390">
    <property type="entry name" value="WH_DNA-bd_sf"/>
</dbReference>
<dbReference type="InterPro" id="IPR001346">
    <property type="entry name" value="Interferon_reg_fact_DNA-bd_dom"/>
</dbReference>
<dbReference type="Pfam" id="PF10401">
    <property type="entry name" value="IRF-3"/>
    <property type="match status" value="1"/>
</dbReference>
<dbReference type="InterPro" id="IPR017855">
    <property type="entry name" value="SMAD-like_dom_sf"/>
</dbReference>
<dbReference type="Gene3D" id="2.60.200.10">
    <property type="match status" value="1"/>
</dbReference>
<dbReference type="AlphaFoldDB" id="A0A8J9V6L6"/>